<organism evidence="1 2">
    <name type="scientific">Coprococcus catus</name>
    <dbReference type="NCBI Taxonomy" id="116085"/>
    <lineage>
        <taxon>Bacteria</taxon>
        <taxon>Bacillati</taxon>
        <taxon>Bacillota</taxon>
        <taxon>Clostridia</taxon>
        <taxon>Lachnospirales</taxon>
        <taxon>Lachnospiraceae</taxon>
        <taxon>Coprococcus</taxon>
    </lineage>
</organism>
<comment type="caution">
    <text evidence="1">The sequence shown here is derived from an EMBL/GenBank/DDBJ whole genome shotgun (WGS) entry which is preliminary data.</text>
</comment>
<gene>
    <name evidence="1" type="ORF">DW070_02755</name>
</gene>
<dbReference type="Proteomes" id="UP000260773">
    <property type="component" value="Unassembled WGS sequence"/>
</dbReference>
<sequence length="127" mass="14516">MKTAEQAIHDCLWKYLAAKLPVYESRPMKDVGYPFGDFEDFSTGYLATKGRALPQITVNLNIWDKHEKRSNVSAICSHLMDYARGLEKAYGYEVSLRISDSTFTINEDRTVTPSIWRGMVSLVFDIL</sequence>
<evidence type="ECO:0008006" key="3">
    <source>
        <dbReference type="Google" id="ProtNLM"/>
    </source>
</evidence>
<protein>
    <recommendedName>
        <fullName evidence="3">DUF3168 domain-containing protein</fullName>
    </recommendedName>
</protein>
<evidence type="ECO:0000313" key="1">
    <source>
        <dbReference type="EMBL" id="RGB81716.1"/>
    </source>
</evidence>
<proteinExistence type="predicted"/>
<dbReference type="AlphaFoldDB" id="A0A3E2TRY4"/>
<evidence type="ECO:0000313" key="2">
    <source>
        <dbReference type="Proteomes" id="UP000260773"/>
    </source>
</evidence>
<reference evidence="1 2" key="1">
    <citation type="submission" date="2018-08" db="EMBL/GenBank/DDBJ databases">
        <title>A genome reference for cultivated species of the human gut microbiota.</title>
        <authorList>
            <person name="Zou Y."/>
            <person name="Xue W."/>
            <person name="Luo G."/>
        </authorList>
    </citation>
    <scope>NUCLEOTIDE SEQUENCE [LARGE SCALE GENOMIC DNA]</scope>
    <source>
        <strain evidence="1 2">AF45-17</strain>
    </source>
</reference>
<accession>A0A3E2TRY4</accession>
<dbReference type="Gene3D" id="3.30.2000.30">
    <property type="match status" value="1"/>
</dbReference>
<dbReference type="EMBL" id="QVEP01000004">
    <property type="protein sequence ID" value="RGB81716.1"/>
    <property type="molecule type" value="Genomic_DNA"/>
</dbReference>
<name>A0A3E2TRY4_9FIRM</name>
<dbReference type="InterPro" id="IPR053745">
    <property type="entry name" value="Viral_Tail_Comp_sf"/>
</dbReference>